<evidence type="ECO:0000313" key="6">
    <source>
        <dbReference type="Proteomes" id="UP000193920"/>
    </source>
</evidence>
<gene>
    <name evidence="5" type="ORF">LY90DRAFT_667298</name>
</gene>
<reference evidence="5 6" key="1">
    <citation type="submission" date="2016-08" db="EMBL/GenBank/DDBJ databases">
        <title>A Parts List for Fungal Cellulosomes Revealed by Comparative Genomics.</title>
        <authorList>
            <consortium name="DOE Joint Genome Institute"/>
            <person name="Haitjema C.H."/>
            <person name="Gilmore S.P."/>
            <person name="Henske J.K."/>
            <person name="Solomon K.V."/>
            <person name="De Groot R."/>
            <person name="Kuo A."/>
            <person name="Mondo S.J."/>
            <person name="Salamov A.A."/>
            <person name="Labutti K."/>
            <person name="Zhao Z."/>
            <person name="Chiniquy J."/>
            <person name="Barry K."/>
            <person name="Brewer H.M."/>
            <person name="Purvine S.O."/>
            <person name="Wright A.T."/>
            <person name="Boxma B."/>
            <person name="Van Alen T."/>
            <person name="Hackstein J.H."/>
            <person name="Baker S.E."/>
            <person name="Grigoriev I.V."/>
            <person name="O'Malley M.A."/>
        </authorList>
    </citation>
    <scope>NUCLEOTIDE SEQUENCE [LARGE SCALE GENOMIC DNA]</scope>
    <source>
        <strain evidence="5 6">G1</strain>
    </source>
</reference>
<dbReference type="EMBL" id="MCOG01000041">
    <property type="protein sequence ID" value="ORY70866.1"/>
    <property type="molecule type" value="Genomic_DNA"/>
</dbReference>
<evidence type="ECO:0000256" key="1">
    <source>
        <dbReference type="ARBA" id="ARBA00022443"/>
    </source>
</evidence>
<evidence type="ECO:0000256" key="3">
    <source>
        <dbReference type="SAM" id="Phobius"/>
    </source>
</evidence>
<dbReference type="InterPro" id="IPR001452">
    <property type="entry name" value="SH3_domain"/>
</dbReference>
<keyword evidence="1 2" id="KW-0728">SH3 domain</keyword>
<keyword evidence="3" id="KW-0472">Membrane</keyword>
<comment type="caution">
    <text evidence="5">The sequence shown here is derived from an EMBL/GenBank/DDBJ whole genome shotgun (WGS) entry which is preliminary data.</text>
</comment>
<keyword evidence="6" id="KW-1185">Reference proteome</keyword>
<dbReference type="Proteomes" id="UP000193920">
    <property type="component" value="Unassembled WGS sequence"/>
</dbReference>
<feature type="domain" description="SH3" evidence="4">
    <location>
        <begin position="113"/>
        <end position="174"/>
    </location>
</feature>
<organism evidence="5 6">
    <name type="scientific">Neocallimastix californiae</name>
    <dbReference type="NCBI Taxonomy" id="1754190"/>
    <lineage>
        <taxon>Eukaryota</taxon>
        <taxon>Fungi</taxon>
        <taxon>Fungi incertae sedis</taxon>
        <taxon>Chytridiomycota</taxon>
        <taxon>Chytridiomycota incertae sedis</taxon>
        <taxon>Neocallimastigomycetes</taxon>
        <taxon>Neocallimastigales</taxon>
        <taxon>Neocallimastigaceae</taxon>
        <taxon>Neocallimastix</taxon>
    </lineage>
</organism>
<keyword evidence="3" id="KW-0812">Transmembrane</keyword>
<sequence length="220" mass="25125">MIYFNISDISDNELKGEITLTKSSRIKELNARGNDINVSCDADTYETDTNYCELKIKKQTNYLFIFYISLILIIMIIILILIILDNKKKRKLSEKNESNNDLLEINVQENSFKVGKCYTAGSNYVPSKEDEITISANDRISIIEVLDNGRANGKNLNTQQSGIFPLSCLKSEVIIVQKKEKRTYQNSIHCLSITLCMIVFSPIVMIMMIYIVIKISWNGD</sequence>
<dbReference type="Gene3D" id="2.30.30.40">
    <property type="entry name" value="SH3 Domains"/>
    <property type="match status" value="1"/>
</dbReference>
<accession>A0A1Y2EHX5</accession>
<dbReference type="OrthoDB" id="5340910at2759"/>
<evidence type="ECO:0000256" key="2">
    <source>
        <dbReference type="PROSITE-ProRule" id="PRU00192"/>
    </source>
</evidence>
<proteinExistence type="predicted"/>
<dbReference type="PROSITE" id="PS50002">
    <property type="entry name" value="SH3"/>
    <property type="match status" value="1"/>
</dbReference>
<dbReference type="InterPro" id="IPR036028">
    <property type="entry name" value="SH3-like_dom_sf"/>
</dbReference>
<keyword evidence="3" id="KW-1133">Transmembrane helix</keyword>
<evidence type="ECO:0000313" key="5">
    <source>
        <dbReference type="EMBL" id="ORY70866.1"/>
    </source>
</evidence>
<dbReference type="Pfam" id="PF00018">
    <property type="entry name" value="SH3_1"/>
    <property type="match status" value="1"/>
</dbReference>
<name>A0A1Y2EHX5_9FUNG</name>
<dbReference type="SUPFAM" id="SSF50044">
    <property type="entry name" value="SH3-domain"/>
    <property type="match status" value="1"/>
</dbReference>
<feature type="transmembrane region" description="Helical" evidence="3">
    <location>
        <begin position="64"/>
        <end position="84"/>
    </location>
</feature>
<evidence type="ECO:0000259" key="4">
    <source>
        <dbReference type="PROSITE" id="PS50002"/>
    </source>
</evidence>
<dbReference type="AlphaFoldDB" id="A0A1Y2EHX5"/>
<feature type="transmembrane region" description="Helical" evidence="3">
    <location>
        <begin position="188"/>
        <end position="213"/>
    </location>
</feature>
<protein>
    <recommendedName>
        <fullName evidence="4">SH3 domain-containing protein</fullName>
    </recommendedName>
</protein>